<protein>
    <submittedName>
        <fullName evidence="2">Uncharacterized protein</fullName>
    </submittedName>
</protein>
<gene>
    <name evidence="2" type="ORF">S06H3_02175</name>
</gene>
<sequence>MTNEEELNYLRRMSILFDPKGEKWTPEDDEPETKRIKKITITEYEDDD</sequence>
<comment type="caution">
    <text evidence="2">The sequence shown here is derived from an EMBL/GenBank/DDBJ whole genome shotgun (WGS) entry which is preliminary data.</text>
</comment>
<proteinExistence type="predicted"/>
<reference evidence="2" key="1">
    <citation type="journal article" date="2014" name="Front. Microbiol.">
        <title>High frequency of phylogenetically diverse reductive dehalogenase-homologous genes in deep subseafloor sedimentary metagenomes.</title>
        <authorList>
            <person name="Kawai M."/>
            <person name="Futagami T."/>
            <person name="Toyoda A."/>
            <person name="Takaki Y."/>
            <person name="Nishi S."/>
            <person name="Hori S."/>
            <person name="Arai W."/>
            <person name="Tsubouchi T."/>
            <person name="Morono Y."/>
            <person name="Uchiyama I."/>
            <person name="Ito T."/>
            <person name="Fujiyama A."/>
            <person name="Inagaki F."/>
            <person name="Takami H."/>
        </authorList>
    </citation>
    <scope>NUCLEOTIDE SEQUENCE</scope>
    <source>
        <strain evidence="2">Expedition CK06-06</strain>
    </source>
</reference>
<evidence type="ECO:0000256" key="1">
    <source>
        <dbReference type="SAM" id="MobiDB-lite"/>
    </source>
</evidence>
<accession>X1K0I9</accession>
<dbReference type="AlphaFoldDB" id="X1K0I9"/>
<evidence type="ECO:0000313" key="2">
    <source>
        <dbReference type="EMBL" id="GAI00512.1"/>
    </source>
</evidence>
<feature type="region of interest" description="Disordered" evidence="1">
    <location>
        <begin position="21"/>
        <end position="48"/>
    </location>
</feature>
<name>X1K0I9_9ZZZZ</name>
<organism evidence="2">
    <name type="scientific">marine sediment metagenome</name>
    <dbReference type="NCBI Taxonomy" id="412755"/>
    <lineage>
        <taxon>unclassified sequences</taxon>
        <taxon>metagenomes</taxon>
        <taxon>ecological metagenomes</taxon>
    </lineage>
</organism>
<dbReference type="EMBL" id="BARV01000612">
    <property type="protein sequence ID" value="GAI00512.1"/>
    <property type="molecule type" value="Genomic_DNA"/>
</dbReference>